<dbReference type="EMBL" id="JAQQWI010000007">
    <property type="protein sequence ID" value="KAK8028104.1"/>
    <property type="molecule type" value="Genomic_DNA"/>
</dbReference>
<protein>
    <submittedName>
        <fullName evidence="1">Uncharacterized protein</fullName>
    </submittedName>
</protein>
<gene>
    <name evidence="1" type="ORF">PG991_005160</name>
</gene>
<evidence type="ECO:0000313" key="1">
    <source>
        <dbReference type="EMBL" id="KAK8028104.1"/>
    </source>
</evidence>
<accession>A0ABR1S8D7</accession>
<sequence>MPPKPLPPLPRPRKSGCGHMLCRISGSIKQLKADVAHVRRRVRQLGTPGYMDPEYDAVHQQLQAHISKTYSIHGMGPEVAALYRHLVDLSQMRMDIVHMDHACTFGQRVTAKWALDHSGLPGWLLTTKEKAYRDVLKTRSELLKTVVSAMQHDI</sequence>
<reference evidence="1 2" key="1">
    <citation type="submission" date="2023-01" db="EMBL/GenBank/DDBJ databases">
        <title>Analysis of 21 Apiospora genomes using comparative genomics revels a genus with tremendous synthesis potential of carbohydrate active enzymes and secondary metabolites.</title>
        <authorList>
            <person name="Sorensen T."/>
        </authorList>
    </citation>
    <scope>NUCLEOTIDE SEQUENCE [LARGE SCALE GENOMIC DNA]</scope>
    <source>
        <strain evidence="1 2">CBS 20057</strain>
    </source>
</reference>
<keyword evidence="2" id="KW-1185">Reference proteome</keyword>
<organism evidence="1 2">
    <name type="scientific">Apiospora marii</name>
    <dbReference type="NCBI Taxonomy" id="335849"/>
    <lineage>
        <taxon>Eukaryota</taxon>
        <taxon>Fungi</taxon>
        <taxon>Dikarya</taxon>
        <taxon>Ascomycota</taxon>
        <taxon>Pezizomycotina</taxon>
        <taxon>Sordariomycetes</taxon>
        <taxon>Xylariomycetidae</taxon>
        <taxon>Amphisphaeriales</taxon>
        <taxon>Apiosporaceae</taxon>
        <taxon>Apiospora</taxon>
    </lineage>
</organism>
<comment type="caution">
    <text evidence="1">The sequence shown here is derived from an EMBL/GenBank/DDBJ whole genome shotgun (WGS) entry which is preliminary data.</text>
</comment>
<evidence type="ECO:0000313" key="2">
    <source>
        <dbReference type="Proteomes" id="UP001396898"/>
    </source>
</evidence>
<dbReference type="Proteomes" id="UP001396898">
    <property type="component" value="Unassembled WGS sequence"/>
</dbReference>
<proteinExistence type="predicted"/>
<name>A0ABR1S8D7_9PEZI</name>